<dbReference type="SMART" id="SM00530">
    <property type="entry name" value="HTH_XRE"/>
    <property type="match status" value="1"/>
</dbReference>
<dbReference type="CDD" id="cd00093">
    <property type="entry name" value="HTH_XRE"/>
    <property type="match status" value="1"/>
</dbReference>
<dbReference type="Proteomes" id="UP001596514">
    <property type="component" value="Unassembled WGS sequence"/>
</dbReference>
<dbReference type="InterPro" id="IPR010982">
    <property type="entry name" value="Lambda_DNA-bd_dom_sf"/>
</dbReference>
<comment type="caution">
    <text evidence="2">The sequence shown here is derived from an EMBL/GenBank/DDBJ whole genome shotgun (WGS) entry which is preliminary data.</text>
</comment>
<accession>A0ABW2T6K5</accession>
<dbReference type="Gene3D" id="1.10.260.40">
    <property type="entry name" value="lambda repressor-like DNA-binding domains"/>
    <property type="match status" value="1"/>
</dbReference>
<organism evidence="2 3">
    <name type="scientific">Streptosporangium amethystogenes subsp. fukuiense</name>
    <dbReference type="NCBI Taxonomy" id="698418"/>
    <lineage>
        <taxon>Bacteria</taxon>
        <taxon>Bacillati</taxon>
        <taxon>Actinomycetota</taxon>
        <taxon>Actinomycetes</taxon>
        <taxon>Streptosporangiales</taxon>
        <taxon>Streptosporangiaceae</taxon>
        <taxon>Streptosporangium</taxon>
    </lineage>
</organism>
<protein>
    <submittedName>
        <fullName evidence="2">Helix-turn-helix domain-containing protein</fullName>
    </submittedName>
</protein>
<dbReference type="SUPFAM" id="SSF47413">
    <property type="entry name" value="lambda repressor-like DNA-binding domains"/>
    <property type="match status" value="1"/>
</dbReference>
<gene>
    <name evidence="2" type="ORF">ACFQVD_26615</name>
</gene>
<dbReference type="Pfam" id="PF01381">
    <property type="entry name" value="HTH_3"/>
    <property type="match status" value="1"/>
</dbReference>
<dbReference type="InterPro" id="IPR001387">
    <property type="entry name" value="Cro/C1-type_HTH"/>
</dbReference>
<feature type="domain" description="HTH cro/C1-type" evidence="1">
    <location>
        <begin position="15"/>
        <end position="69"/>
    </location>
</feature>
<evidence type="ECO:0000313" key="3">
    <source>
        <dbReference type="Proteomes" id="UP001596514"/>
    </source>
</evidence>
<keyword evidence="3" id="KW-1185">Reference proteome</keyword>
<reference evidence="3" key="1">
    <citation type="journal article" date="2019" name="Int. J. Syst. Evol. Microbiol.">
        <title>The Global Catalogue of Microorganisms (GCM) 10K type strain sequencing project: providing services to taxonomists for standard genome sequencing and annotation.</title>
        <authorList>
            <consortium name="The Broad Institute Genomics Platform"/>
            <consortium name="The Broad Institute Genome Sequencing Center for Infectious Disease"/>
            <person name="Wu L."/>
            <person name="Ma J."/>
        </authorList>
    </citation>
    <scope>NUCLEOTIDE SEQUENCE [LARGE SCALE GENOMIC DNA]</scope>
    <source>
        <strain evidence="3">JCM 10083</strain>
    </source>
</reference>
<dbReference type="PROSITE" id="PS50943">
    <property type="entry name" value="HTH_CROC1"/>
    <property type="match status" value="1"/>
</dbReference>
<evidence type="ECO:0000259" key="1">
    <source>
        <dbReference type="PROSITE" id="PS50943"/>
    </source>
</evidence>
<evidence type="ECO:0000313" key="2">
    <source>
        <dbReference type="EMBL" id="MFC7603692.1"/>
    </source>
</evidence>
<sequence>MTNHKGPAAAFTQRIDQERRLKGWNIGELAARSGVGRNTITRMPETIRLPRASTVTALANAVGLDLHEAFKLAGYDGIPNPTPQQLAEQQSRSTMADALRARLPGLDDATLARVALAMADVMQGVASELFETCEEDR</sequence>
<dbReference type="EMBL" id="JBHTEE010000001">
    <property type="protein sequence ID" value="MFC7603692.1"/>
    <property type="molecule type" value="Genomic_DNA"/>
</dbReference>
<dbReference type="RefSeq" id="WP_343981953.1">
    <property type="nucleotide sequence ID" value="NZ_BAAAGK010000233.1"/>
</dbReference>
<proteinExistence type="predicted"/>
<name>A0ABW2T6K5_9ACTN</name>